<keyword evidence="1" id="KW-0732">Signal</keyword>
<dbReference type="Pfam" id="PF01551">
    <property type="entry name" value="Peptidase_M23"/>
    <property type="match status" value="1"/>
</dbReference>
<keyword evidence="5" id="KW-1185">Reference proteome</keyword>
<feature type="domain" description="M23ase beta-sheet core" evidence="3">
    <location>
        <begin position="82"/>
        <end position="180"/>
    </location>
</feature>
<feature type="compositionally biased region" description="Basic and acidic residues" evidence="2">
    <location>
        <begin position="46"/>
        <end position="56"/>
    </location>
</feature>
<feature type="region of interest" description="Disordered" evidence="2">
    <location>
        <begin position="40"/>
        <end position="67"/>
    </location>
</feature>
<comment type="caution">
    <text evidence="4">The sequence shown here is derived from an EMBL/GenBank/DDBJ whole genome shotgun (WGS) entry which is preliminary data.</text>
</comment>
<evidence type="ECO:0000313" key="5">
    <source>
        <dbReference type="Proteomes" id="UP001157126"/>
    </source>
</evidence>
<dbReference type="EMBL" id="BSUO01000001">
    <property type="protein sequence ID" value="GMA40184.1"/>
    <property type="molecule type" value="Genomic_DNA"/>
</dbReference>
<dbReference type="SUPFAM" id="SSF51261">
    <property type="entry name" value="Duplicated hybrid motif"/>
    <property type="match status" value="1"/>
</dbReference>
<dbReference type="RefSeq" id="WP_284303926.1">
    <property type="nucleotide sequence ID" value="NZ_BSUO01000001.1"/>
</dbReference>
<dbReference type="InterPro" id="IPR050570">
    <property type="entry name" value="Cell_wall_metabolism_enzyme"/>
</dbReference>
<evidence type="ECO:0000259" key="3">
    <source>
        <dbReference type="Pfam" id="PF01551"/>
    </source>
</evidence>
<proteinExistence type="predicted"/>
<name>A0ABQ6ITY8_9MICO</name>
<evidence type="ECO:0000256" key="1">
    <source>
        <dbReference type="ARBA" id="ARBA00022729"/>
    </source>
</evidence>
<evidence type="ECO:0000256" key="2">
    <source>
        <dbReference type="SAM" id="MobiDB-lite"/>
    </source>
</evidence>
<dbReference type="Proteomes" id="UP001157126">
    <property type="component" value="Unassembled WGS sequence"/>
</dbReference>
<dbReference type="Gene3D" id="2.70.70.10">
    <property type="entry name" value="Glucose Permease (Domain IIA)"/>
    <property type="match status" value="1"/>
</dbReference>
<dbReference type="InterPro" id="IPR016047">
    <property type="entry name" value="M23ase_b-sheet_dom"/>
</dbReference>
<evidence type="ECO:0000313" key="4">
    <source>
        <dbReference type="EMBL" id="GMA40184.1"/>
    </source>
</evidence>
<dbReference type="PANTHER" id="PTHR21666">
    <property type="entry name" value="PEPTIDASE-RELATED"/>
    <property type="match status" value="1"/>
</dbReference>
<organism evidence="4 5">
    <name type="scientific">Mobilicoccus caccae</name>
    <dbReference type="NCBI Taxonomy" id="1859295"/>
    <lineage>
        <taxon>Bacteria</taxon>
        <taxon>Bacillati</taxon>
        <taxon>Actinomycetota</taxon>
        <taxon>Actinomycetes</taxon>
        <taxon>Micrococcales</taxon>
        <taxon>Dermatophilaceae</taxon>
        <taxon>Mobilicoccus</taxon>
    </lineage>
</organism>
<sequence length="196" mass="20491">MDILPLAVSVALVGPFGLVTAPTAPAPVAAPLAAVAAADDPTPAVRTDRPRAEDARGPWASPVDPLRVTRPFDAPAQKWLPGHRGVDLRAPAGTPVRAPAAGRVAFVGMVAGRPVLSIDHDDPVRPGGTLRTTYEPLRSTLIVGTGVRPGEVIGEVRDDSHCDGGCLHWGARRGKDYVDPLSLLRGPIRLWTPQAG</sequence>
<protein>
    <recommendedName>
        <fullName evidence="3">M23ase beta-sheet core domain-containing protein</fullName>
    </recommendedName>
</protein>
<dbReference type="InterPro" id="IPR011055">
    <property type="entry name" value="Dup_hybrid_motif"/>
</dbReference>
<dbReference type="CDD" id="cd12797">
    <property type="entry name" value="M23_peptidase"/>
    <property type="match status" value="1"/>
</dbReference>
<reference evidence="5" key="1">
    <citation type="journal article" date="2019" name="Int. J. Syst. Evol. Microbiol.">
        <title>The Global Catalogue of Microorganisms (GCM) 10K type strain sequencing project: providing services to taxonomists for standard genome sequencing and annotation.</title>
        <authorList>
            <consortium name="The Broad Institute Genomics Platform"/>
            <consortium name="The Broad Institute Genome Sequencing Center for Infectious Disease"/>
            <person name="Wu L."/>
            <person name="Ma J."/>
        </authorList>
    </citation>
    <scope>NUCLEOTIDE SEQUENCE [LARGE SCALE GENOMIC DNA]</scope>
    <source>
        <strain evidence="5">NBRC 113072</strain>
    </source>
</reference>
<dbReference type="PANTHER" id="PTHR21666:SF289">
    <property type="entry name" value="L-ALA--D-GLU ENDOPEPTIDASE"/>
    <property type="match status" value="1"/>
</dbReference>
<gene>
    <name evidence="4" type="ORF">GCM10025883_22290</name>
</gene>
<accession>A0ABQ6ITY8</accession>